<feature type="chain" id="PRO_5046365246" evidence="11">
    <location>
        <begin position="22"/>
        <end position="394"/>
    </location>
</feature>
<evidence type="ECO:0000256" key="11">
    <source>
        <dbReference type="SAM" id="SignalP"/>
    </source>
</evidence>
<feature type="domain" description="TonB C-terminal" evidence="12">
    <location>
        <begin position="302"/>
        <end position="394"/>
    </location>
</feature>
<comment type="subcellular location">
    <subcellularLocation>
        <location evidence="1">Cell inner membrane</location>
        <topology evidence="1">Single-pass membrane protein</topology>
        <orientation evidence="1">Periplasmic side</orientation>
    </subcellularLocation>
</comment>
<keyword evidence="11" id="KW-0732">Signal</keyword>
<dbReference type="SUPFAM" id="SSF74653">
    <property type="entry name" value="TolA/TonB C-terminal domain"/>
    <property type="match status" value="1"/>
</dbReference>
<evidence type="ECO:0000256" key="2">
    <source>
        <dbReference type="ARBA" id="ARBA00006555"/>
    </source>
</evidence>
<evidence type="ECO:0000259" key="12">
    <source>
        <dbReference type="PROSITE" id="PS52015"/>
    </source>
</evidence>
<evidence type="ECO:0000256" key="1">
    <source>
        <dbReference type="ARBA" id="ARBA00004383"/>
    </source>
</evidence>
<feature type="compositionally biased region" description="Low complexity" evidence="10">
    <location>
        <begin position="215"/>
        <end position="227"/>
    </location>
</feature>
<evidence type="ECO:0000256" key="5">
    <source>
        <dbReference type="ARBA" id="ARBA00022519"/>
    </source>
</evidence>
<keyword evidence="9" id="KW-0472">Membrane</keyword>
<dbReference type="Gene3D" id="3.30.1150.10">
    <property type="match status" value="1"/>
</dbReference>
<dbReference type="InterPro" id="IPR006260">
    <property type="entry name" value="TonB/TolA_C"/>
</dbReference>
<evidence type="ECO:0000313" key="14">
    <source>
        <dbReference type="Proteomes" id="UP000218427"/>
    </source>
</evidence>
<keyword evidence="3" id="KW-0813">Transport</keyword>
<evidence type="ECO:0000313" key="13">
    <source>
        <dbReference type="EMBL" id="PCO04850.1"/>
    </source>
</evidence>
<evidence type="ECO:0000256" key="9">
    <source>
        <dbReference type="ARBA" id="ARBA00023136"/>
    </source>
</evidence>
<gene>
    <name evidence="13" type="ORF">AWR36_012720</name>
</gene>
<keyword evidence="7" id="KW-0653">Protein transport</keyword>
<feature type="signal peptide" evidence="11">
    <location>
        <begin position="1"/>
        <end position="21"/>
    </location>
</feature>
<evidence type="ECO:0000256" key="10">
    <source>
        <dbReference type="SAM" id="MobiDB-lite"/>
    </source>
</evidence>
<feature type="region of interest" description="Disordered" evidence="10">
    <location>
        <begin position="195"/>
        <end position="290"/>
    </location>
</feature>
<dbReference type="Pfam" id="PF03544">
    <property type="entry name" value="TonB_C"/>
    <property type="match status" value="1"/>
</dbReference>
<evidence type="ECO:0000256" key="8">
    <source>
        <dbReference type="ARBA" id="ARBA00022989"/>
    </source>
</evidence>
<keyword evidence="5" id="KW-0997">Cell inner membrane</keyword>
<protein>
    <submittedName>
        <fullName evidence="13">Energy transducer TonB</fullName>
    </submittedName>
</protein>
<keyword evidence="14" id="KW-1185">Reference proteome</keyword>
<dbReference type="Pfam" id="PF16036">
    <property type="entry name" value="Chalcone_3"/>
    <property type="match status" value="1"/>
</dbReference>
<name>A0ABX4HXJ2_9GAMM</name>
<evidence type="ECO:0000256" key="4">
    <source>
        <dbReference type="ARBA" id="ARBA00022475"/>
    </source>
</evidence>
<dbReference type="InterPro" id="IPR037682">
    <property type="entry name" value="TonB_C"/>
</dbReference>
<dbReference type="PROSITE" id="PS52015">
    <property type="entry name" value="TONB_CTD"/>
    <property type="match status" value="1"/>
</dbReference>
<evidence type="ECO:0000256" key="7">
    <source>
        <dbReference type="ARBA" id="ARBA00022927"/>
    </source>
</evidence>
<keyword evidence="6" id="KW-0812">Transmembrane</keyword>
<dbReference type="InterPro" id="IPR051045">
    <property type="entry name" value="TonB-dependent_transducer"/>
</dbReference>
<keyword evidence="8" id="KW-1133">Transmembrane helix</keyword>
<feature type="compositionally biased region" description="Low complexity" evidence="10">
    <location>
        <begin position="249"/>
        <end position="258"/>
    </location>
</feature>
<dbReference type="PANTHER" id="PTHR33446:SF2">
    <property type="entry name" value="PROTEIN TONB"/>
    <property type="match status" value="1"/>
</dbReference>
<dbReference type="InterPro" id="IPR036298">
    <property type="entry name" value="Chalcone_isomerase_sf"/>
</dbReference>
<comment type="similarity">
    <text evidence="2">Belongs to the TonB family.</text>
</comment>
<organism evidence="13 14">
    <name type="scientific">Microbulbifer flavimaris</name>
    <dbReference type="NCBI Taxonomy" id="1781068"/>
    <lineage>
        <taxon>Bacteria</taxon>
        <taxon>Pseudomonadati</taxon>
        <taxon>Pseudomonadota</taxon>
        <taxon>Gammaproteobacteria</taxon>
        <taxon>Cellvibrionales</taxon>
        <taxon>Microbulbiferaceae</taxon>
        <taxon>Microbulbifer</taxon>
    </lineage>
</organism>
<accession>A0ABX4HXJ2</accession>
<sequence>MKPIKILIALMVFATAFSAQAAPLLNGLALEQQFNKDRYIAAVYSDTLADSASVLLDNNTTRKLEVRVIADGLSARRFRNQWMEGIAINNSGDVLSGQAENMVTFANLFKGRLYKGDQLSVAFNGNSGLTTVSLNGVELGRIADRNFFNTLLRAWVGPVPPSTDFRDGLLASGDVDSSLLGSYELLEPSQERIAEATSMAEARSEVEAPAPEPSKPAVAAAPAVDKPAPSKPKLDAAIPPPSLASTGNTATPAASKPAPSKPAPSTPVAQRTPQPQRAPAEPEYEEEEEAPLTADMILARQIYHSMLLRHTYKFIRYPKRAQERGQEGSVRLNVSIDGQGRIRDVQPVQESRYASLNREAREAVERAGPYPAAPPQLVKDTYQFTVPITFRLPD</sequence>
<dbReference type="PANTHER" id="PTHR33446">
    <property type="entry name" value="PROTEIN TONB-RELATED"/>
    <property type="match status" value="1"/>
</dbReference>
<dbReference type="InterPro" id="IPR016087">
    <property type="entry name" value="Chalcone_isomerase"/>
</dbReference>
<dbReference type="NCBIfam" id="TIGR01352">
    <property type="entry name" value="tonB_Cterm"/>
    <property type="match status" value="1"/>
</dbReference>
<evidence type="ECO:0000256" key="6">
    <source>
        <dbReference type="ARBA" id="ARBA00022692"/>
    </source>
</evidence>
<dbReference type="Proteomes" id="UP000218427">
    <property type="component" value="Unassembled WGS sequence"/>
</dbReference>
<dbReference type="SUPFAM" id="SSF54626">
    <property type="entry name" value="Chalcone isomerase"/>
    <property type="match status" value="1"/>
</dbReference>
<keyword evidence="4" id="KW-1003">Cell membrane</keyword>
<proteinExistence type="inferred from homology"/>
<comment type="caution">
    <text evidence="13">The sequence shown here is derived from an EMBL/GenBank/DDBJ whole genome shotgun (WGS) entry which is preliminary data.</text>
</comment>
<evidence type="ECO:0000256" key="3">
    <source>
        <dbReference type="ARBA" id="ARBA00022448"/>
    </source>
</evidence>
<dbReference type="EMBL" id="LRFG02000004">
    <property type="protein sequence ID" value="PCO04850.1"/>
    <property type="molecule type" value="Genomic_DNA"/>
</dbReference>
<dbReference type="RefSeq" id="WP_067085515.1">
    <property type="nucleotide sequence ID" value="NZ_LRFG02000004.1"/>
</dbReference>
<reference evidence="13" key="1">
    <citation type="submission" date="2017-08" db="EMBL/GenBank/DDBJ databases">
        <title>Microbulbifer marisrubri sp. nov., a halophilic alphaproteobacterium isolated from marine sediment of the Yellow Sea, China.</title>
        <authorList>
            <person name="Zhang G."/>
            <person name="Xiong Q."/>
        </authorList>
    </citation>
    <scope>NUCLEOTIDE SEQUENCE [LARGE SCALE GENOMIC DNA]</scope>
    <source>
        <strain evidence="13">WRN-8</strain>
    </source>
</reference>